<feature type="region of interest" description="Disordered" evidence="1">
    <location>
        <begin position="1"/>
        <end position="20"/>
    </location>
</feature>
<sequence>MPDAVAGQRDRHLNRNGQDALGEFGDALQDIVETDLAEIDAAEFSEGVGRVRHRMGHYGRSSRRVRAPATQQQTGRRANGSSPGRAAARRPPWRSRDPRRFLTPVRHAETSNVGYRSPTILARPAERPWGGEPISPPRPAPAARRPSFASAAT</sequence>
<reference evidence="3" key="1">
    <citation type="journal article" date="2012" name="J. Bacteriol.">
        <title>Genome Sequence of Micromonospora lupini Lupac 08, Isolated from Root Nodules of Lupinus angustifolius.</title>
        <authorList>
            <person name="Alonso-Vega P."/>
            <person name="Normand P."/>
            <person name="Bacigalupe R."/>
            <person name="Pujic P."/>
            <person name="Lajus A."/>
            <person name="Vallenet D."/>
            <person name="Carro L."/>
            <person name="Coll P."/>
            <person name="Trujillo M.E."/>
        </authorList>
    </citation>
    <scope>NUCLEOTIDE SEQUENCE [LARGE SCALE GENOMIC DNA]</scope>
    <source>
        <strain evidence="3">Lupac 08</strain>
    </source>
</reference>
<name>I0L6U7_9ACTN</name>
<dbReference type="STRING" id="1150864.MILUP08_44418"/>
<gene>
    <name evidence="2" type="ORF">MILUP08_44418</name>
</gene>
<evidence type="ECO:0000313" key="2">
    <source>
        <dbReference type="EMBL" id="CCH19544.1"/>
    </source>
</evidence>
<dbReference type="Proteomes" id="UP000003448">
    <property type="component" value="Unassembled WGS sequence"/>
</dbReference>
<proteinExistence type="predicted"/>
<comment type="caution">
    <text evidence="2">The sequence shown here is derived from an EMBL/GenBank/DDBJ whole genome shotgun (WGS) entry which is preliminary data.</text>
</comment>
<feature type="compositionally biased region" description="Low complexity" evidence="1">
    <location>
        <begin position="75"/>
        <end position="86"/>
    </location>
</feature>
<organism evidence="2 3">
    <name type="scientific">Micromonospora lupini str. Lupac 08</name>
    <dbReference type="NCBI Taxonomy" id="1150864"/>
    <lineage>
        <taxon>Bacteria</taxon>
        <taxon>Bacillati</taxon>
        <taxon>Actinomycetota</taxon>
        <taxon>Actinomycetes</taxon>
        <taxon>Micromonosporales</taxon>
        <taxon>Micromonosporaceae</taxon>
        <taxon>Micromonospora</taxon>
    </lineage>
</organism>
<feature type="compositionally biased region" description="Basic residues" evidence="1">
    <location>
        <begin position="50"/>
        <end position="66"/>
    </location>
</feature>
<keyword evidence="3" id="KW-1185">Reference proteome</keyword>
<evidence type="ECO:0000256" key="1">
    <source>
        <dbReference type="SAM" id="MobiDB-lite"/>
    </source>
</evidence>
<dbReference type="EMBL" id="CAIE01000035">
    <property type="protein sequence ID" value="CCH19544.1"/>
    <property type="molecule type" value="Genomic_DNA"/>
</dbReference>
<feature type="compositionally biased region" description="Low complexity" evidence="1">
    <location>
        <begin position="141"/>
        <end position="153"/>
    </location>
</feature>
<feature type="region of interest" description="Disordered" evidence="1">
    <location>
        <begin position="42"/>
        <end position="153"/>
    </location>
</feature>
<evidence type="ECO:0000313" key="3">
    <source>
        <dbReference type="Proteomes" id="UP000003448"/>
    </source>
</evidence>
<dbReference type="AlphaFoldDB" id="I0L6U7"/>
<accession>I0L6U7</accession>
<protein>
    <submittedName>
        <fullName evidence="2">Uncharacterized protein</fullName>
    </submittedName>
</protein>